<protein>
    <recommendedName>
        <fullName evidence="1">DHFR domain-containing protein</fullName>
    </recommendedName>
</protein>
<organism evidence="2 3">
    <name type="scientific">Candidatus Kaiserbacteria bacterium CG10_big_fil_rev_8_21_14_0_10_59_10</name>
    <dbReference type="NCBI Taxonomy" id="1974612"/>
    <lineage>
        <taxon>Bacteria</taxon>
        <taxon>Candidatus Kaiseribacteriota</taxon>
    </lineage>
</organism>
<dbReference type="InterPro" id="IPR050765">
    <property type="entry name" value="Riboflavin_Biosynth_HTPR"/>
</dbReference>
<sequence>MARTRYIAIAAVTLDGRIAAHERHLTDWTSREDKRLLREVLDSADVVLVGRKTYELARTRLERRGRNCIVLTRSAAGVRRVHERLAFLNPKKENVRAFIRRHGYRRVVILGGTETYTYCRDAGMLDELYLTIEPVLFGKGLPLLAGKLFVQKGRNVEVKKLNKKGSTLVHVRSFAPLGRTV</sequence>
<dbReference type="SUPFAM" id="SSF53597">
    <property type="entry name" value="Dihydrofolate reductase-like"/>
    <property type="match status" value="1"/>
</dbReference>
<feature type="domain" description="DHFR" evidence="1">
    <location>
        <begin position="8"/>
        <end position="131"/>
    </location>
</feature>
<proteinExistence type="predicted"/>
<dbReference type="PANTHER" id="PTHR38011">
    <property type="entry name" value="DIHYDROFOLATE REDUCTASE FAMILY PROTEIN (AFU_ORTHOLOGUE AFUA_8G06820)"/>
    <property type="match status" value="1"/>
</dbReference>
<reference evidence="3" key="1">
    <citation type="submission" date="2017-09" db="EMBL/GenBank/DDBJ databases">
        <title>Depth-based differentiation of microbial function through sediment-hosted aquifers and enrichment of novel symbionts in the deep terrestrial subsurface.</title>
        <authorList>
            <person name="Probst A.J."/>
            <person name="Ladd B."/>
            <person name="Jarett J.K."/>
            <person name="Geller-Mcgrath D.E."/>
            <person name="Sieber C.M.K."/>
            <person name="Emerson J.B."/>
            <person name="Anantharaman K."/>
            <person name="Thomas B.C."/>
            <person name="Malmstrom R."/>
            <person name="Stieglmeier M."/>
            <person name="Klingl A."/>
            <person name="Woyke T."/>
            <person name="Ryan C.M."/>
            <person name="Banfield J.F."/>
        </authorList>
    </citation>
    <scope>NUCLEOTIDE SEQUENCE [LARGE SCALE GENOMIC DNA]</scope>
</reference>
<dbReference type="InterPro" id="IPR001796">
    <property type="entry name" value="DHFR_dom"/>
</dbReference>
<dbReference type="Gene3D" id="3.40.430.10">
    <property type="entry name" value="Dihydrofolate Reductase, subunit A"/>
    <property type="match status" value="1"/>
</dbReference>
<accession>A0A2H0U7U6</accession>
<dbReference type="Proteomes" id="UP000231379">
    <property type="component" value="Unassembled WGS sequence"/>
</dbReference>
<dbReference type="GO" id="GO:0004146">
    <property type="term" value="F:dihydrofolate reductase activity"/>
    <property type="evidence" value="ECO:0007669"/>
    <property type="project" value="InterPro"/>
</dbReference>
<dbReference type="GO" id="GO:0046654">
    <property type="term" value="P:tetrahydrofolate biosynthetic process"/>
    <property type="evidence" value="ECO:0007669"/>
    <property type="project" value="InterPro"/>
</dbReference>
<evidence type="ECO:0000313" key="3">
    <source>
        <dbReference type="Proteomes" id="UP000231379"/>
    </source>
</evidence>
<dbReference type="EMBL" id="PFBM01000013">
    <property type="protein sequence ID" value="PIR82483.1"/>
    <property type="molecule type" value="Genomic_DNA"/>
</dbReference>
<gene>
    <name evidence="2" type="ORF">COU20_02150</name>
</gene>
<comment type="caution">
    <text evidence="2">The sequence shown here is derived from an EMBL/GenBank/DDBJ whole genome shotgun (WGS) entry which is preliminary data.</text>
</comment>
<dbReference type="PANTHER" id="PTHR38011:SF11">
    <property type="entry name" value="2,5-DIAMINO-6-RIBOSYLAMINO-4(3H)-PYRIMIDINONE 5'-PHOSPHATE REDUCTASE"/>
    <property type="match status" value="1"/>
</dbReference>
<dbReference type="Pfam" id="PF00186">
    <property type="entry name" value="DHFR_1"/>
    <property type="match status" value="1"/>
</dbReference>
<dbReference type="InterPro" id="IPR024072">
    <property type="entry name" value="DHFR-like_dom_sf"/>
</dbReference>
<name>A0A2H0U7U6_9BACT</name>
<evidence type="ECO:0000313" key="2">
    <source>
        <dbReference type="EMBL" id="PIR82483.1"/>
    </source>
</evidence>
<evidence type="ECO:0000259" key="1">
    <source>
        <dbReference type="Pfam" id="PF00186"/>
    </source>
</evidence>
<dbReference type="AlphaFoldDB" id="A0A2H0U7U6"/>